<feature type="transmembrane region" description="Helical" evidence="2">
    <location>
        <begin position="126"/>
        <end position="150"/>
    </location>
</feature>
<evidence type="ECO:0000313" key="3">
    <source>
        <dbReference type="EnsemblProtists" id="EOD28957"/>
    </source>
</evidence>
<feature type="transmembrane region" description="Helical" evidence="2">
    <location>
        <begin position="157"/>
        <end position="178"/>
    </location>
</feature>
<feature type="transmembrane region" description="Helical" evidence="2">
    <location>
        <begin position="718"/>
        <end position="736"/>
    </location>
</feature>
<evidence type="ECO:0008006" key="5">
    <source>
        <dbReference type="Google" id="ProtNLM"/>
    </source>
</evidence>
<dbReference type="Proteomes" id="UP000013827">
    <property type="component" value="Unassembled WGS sequence"/>
</dbReference>
<evidence type="ECO:0000313" key="4">
    <source>
        <dbReference type="Proteomes" id="UP000013827"/>
    </source>
</evidence>
<feature type="transmembrane region" description="Helical" evidence="2">
    <location>
        <begin position="686"/>
        <end position="706"/>
    </location>
</feature>
<proteinExistence type="predicted"/>
<dbReference type="HOGENOM" id="CLU_324781_0_0_1"/>
<protein>
    <recommendedName>
        <fullName evidence="5">Threonine/serine exporter-like N-terminal domain-containing protein</fullName>
    </recommendedName>
</protein>
<keyword evidence="4" id="KW-1185">Reference proteome</keyword>
<feature type="transmembrane region" description="Helical" evidence="2">
    <location>
        <begin position="499"/>
        <end position="520"/>
    </location>
</feature>
<keyword evidence="2" id="KW-0472">Membrane</keyword>
<reference evidence="4" key="1">
    <citation type="journal article" date="2013" name="Nature">
        <title>Pan genome of the phytoplankton Emiliania underpins its global distribution.</title>
        <authorList>
            <person name="Read B.A."/>
            <person name="Kegel J."/>
            <person name="Klute M.J."/>
            <person name="Kuo A."/>
            <person name="Lefebvre S.C."/>
            <person name="Maumus F."/>
            <person name="Mayer C."/>
            <person name="Miller J."/>
            <person name="Monier A."/>
            <person name="Salamov A."/>
            <person name="Young J."/>
            <person name="Aguilar M."/>
            <person name="Claverie J.M."/>
            <person name="Frickenhaus S."/>
            <person name="Gonzalez K."/>
            <person name="Herman E.K."/>
            <person name="Lin Y.C."/>
            <person name="Napier J."/>
            <person name="Ogata H."/>
            <person name="Sarno A.F."/>
            <person name="Shmutz J."/>
            <person name="Schroeder D."/>
            <person name="de Vargas C."/>
            <person name="Verret F."/>
            <person name="von Dassow P."/>
            <person name="Valentin K."/>
            <person name="Van de Peer Y."/>
            <person name="Wheeler G."/>
            <person name="Dacks J.B."/>
            <person name="Delwiche C.F."/>
            <person name="Dyhrman S.T."/>
            <person name="Glockner G."/>
            <person name="John U."/>
            <person name="Richards T."/>
            <person name="Worden A.Z."/>
            <person name="Zhang X."/>
            <person name="Grigoriev I.V."/>
            <person name="Allen A.E."/>
            <person name="Bidle K."/>
            <person name="Borodovsky M."/>
            <person name="Bowler C."/>
            <person name="Brownlee C."/>
            <person name="Cock J.M."/>
            <person name="Elias M."/>
            <person name="Gladyshev V.N."/>
            <person name="Groth M."/>
            <person name="Guda C."/>
            <person name="Hadaegh A."/>
            <person name="Iglesias-Rodriguez M.D."/>
            <person name="Jenkins J."/>
            <person name="Jones B.M."/>
            <person name="Lawson T."/>
            <person name="Leese F."/>
            <person name="Lindquist E."/>
            <person name="Lobanov A."/>
            <person name="Lomsadze A."/>
            <person name="Malik S.B."/>
            <person name="Marsh M.E."/>
            <person name="Mackinder L."/>
            <person name="Mock T."/>
            <person name="Mueller-Roeber B."/>
            <person name="Pagarete A."/>
            <person name="Parker M."/>
            <person name="Probert I."/>
            <person name="Quesneville H."/>
            <person name="Raines C."/>
            <person name="Rensing S.A."/>
            <person name="Riano-Pachon D.M."/>
            <person name="Richier S."/>
            <person name="Rokitta S."/>
            <person name="Shiraiwa Y."/>
            <person name="Soanes D.M."/>
            <person name="van der Giezen M."/>
            <person name="Wahlund T.M."/>
            <person name="Williams B."/>
            <person name="Wilson W."/>
            <person name="Wolfe G."/>
            <person name="Wurch L.L."/>
        </authorList>
    </citation>
    <scope>NUCLEOTIDE SEQUENCE</scope>
</reference>
<feature type="transmembrane region" description="Helical" evidence="2">
    <location>
        <begin position="193"/>
        <end position="213"/>
    </location>
</feature>
<dbReference type="GeneID" id="17274502"/>
<keyword evidence="2" id="KW-0812">Transmembrane</keyword>
<sequence length="889" mass="96605">MIPFAYSRLLSLFFASPKEDSSPHKEDGPAAGYSYPLLSDWARSITLGNAALFRFWFSYLLEPFRSLPVELYDEQALAQRMAKGEAIDLTLPASYPKLYASGLSKLNAYIGSLCHGVPAEPMTKQYLFWLARGTTVVAACCGSFASLLLASLLQFLFLPYSTFVAITMLGGTRAAPYYEDWRNTFFDNDTESITIFCICVFCFLLPFVLRLFVMGKNGRQDLVGHVKATFFHNYFPSMWRSLKRGMYIEWHKVPTVSELLRDAPPLPKIREERAEGMQCREIGPFCSVTEAEIRDHFPHDAIAADQAVLILKLATSLLGFGHCTTDAEALVLHAALALEVPSPFIRIGHREVTCRFGAGPVLIVPCDRDFVFSSLADMNSLAIAIQVGEATSALRALYVADELLDRQLPYAPAIELGTWWDVLGAACISPATMLVMKICKTFDIGRFEGMLVPWFLGMWTPVVWRHVSNGGQDICHVLPQLIGPVLIHLGALIHGSARLIFGAIQAQLLAIFIVIGWQFWGQGFAVGAPVDATCPQACIQAYRNGDEFPTDLDCASDCGSMETITPGVPANLPDTAWCSDPSLAGFDASVMGEWFTWYLSTAVFNIPLNILCLVNVYIRPRDLFGPFMTGQVGLLMLGYLQFQCTATTCVLPGVMQNGIAAFAATSTAMLNELLTGLPSAVSVIPVLFIFAPGSAAVLTGIASISADAGGKEVNSKTLWGSIVVESVSYMVGIYIAQELWKPVVREHFKAKVRQFKNEGGATAHAHLEALFGESTFGAREAGGYDRGVHNVGGSLNTPSTRGRQVSSFHRRSRARDSHRASYVSVSASARGSAASISQADAIPGARPAVRASECSCAQEPTIATIHEGSAENAEPSSLELQIAETPSKP</sequence>
<feature type="compositionally biased region" description="Polar residues" evidence="1">
    <location>
        <begin position="793"/>
        <end position="805"/>
    </location>
</feature>
<dbReference type="RefSeq" id="XP_005781386.1">
    <property type="nucleotide sequence ID" value="XM_005781329.1"/>
</dbReference>
<dbReference type="AlphaFoldDB" id="A0A0D3JZM2"/>
<dbReference type="KEGG" id="ehx:EMIHUDRAFT_234312"/>
<accession>A0A0D3JZM2</accession>
<dbReference type="PaxDb" id="2903-EOD28957"/>
<feature type="region of interest" description="Disordered" evidence="1">
    <location>
        <begin position="869"/>
        <end position="889"/>
    </location>
</feature>
<feature type="transmembrane region" description="Helical" evidence="2">
    <location>
        <begin position="623"/>
        <end position="642"/>
    </location>
</feature>
<feature type="region of interest" description="Disordered" evidence="1">
    <location>
        <begin position="789"/>
        <end position="819"/>
    </location>
</feature>
<evidence type="ECO:0000256" key="2">
    <source>
        <dbReference type="SAM" id="Phobius"/>
    </source>
</evidence>
<organism evidence="3 4">
    <name type="scientific">Emiliania huxleyi (strain CCMP1516)</name>
    <dbReference type="NCBI Taxonomy" id="280463"/>
    <lineage>
        <taxon>Eukaryota</taxon>
        <taxon>Haptista</taxon>
        <taxon>Haptophyta</taxon>
        <taxon>Prymnesiophyceae</taxon>
        <taxon>Isochrysidales</taxon>
        <taxon>Noelaerhabdaceae</taxon>
        <taxon>Emiliania</taxon>
    </lineage>
</organism>
<reference evidence="3" key="2">
    <citation type="submission" date="2024-10" db="UniProtKB">
        <authorList>
            <consortium name="EnsemblProtists"/>
        </authorList>
    </citation>
    <scope>IDENTIFICATION</scope>
</reference>
<evidence type="ECO:0000256" key="1">
    <source>
        <dbReference type="SAM" id="MobiDB-lite"/>
    </source>
</evidence>
<keyword evidence="2" id="KW-1133">Transmembrane helix</keyword>
<feature type="transmembrane region" description="Helical" evidence="2">
    <location>
        <begin position="595"/>
        <end position="616"/>
    </location>
</feature>
<dbReference type="EnsemblProtists" id="EOD28957">
    <property type="protein sequence ID" value="EOD28957"/>
    <property type="gene ID" value="EMIHUDRAFT_234312"/>
</dbReference>
<name>A0A0D3JZM2_EMIH1</name>